<comment type="catalytic activity">
    <reaction evidence="10">
        <text>L-cysteinyl-[protein] + hexadecanoyl-CoA = S-hexadecanoyl-L-cysteinyl-[protein] + CoA</text>
        <dbReference type="Rhea" id="RHEA:36683"/>
        <dbReference type="Rhea" id="RHEA-COMP:10131"/>
        <dbReference type="Rhea" id="RHEA-COMP:11032"/>
        <dbReference type="ChEBI" id="CHEBI:29950"/>
        <dbReference type="ChEBI" id="CHEBI:57287"/>
        <dbReference type="ChEBI" id="CHEBI:57379"/>
        <dbReference type="ChEBI" id="CHEBI:74151"/>
        <dbReference type="EC" id="2.3.1.225"/>
    </reaction>
</comment>
<sequence>MRYFLFKGLPNILRSVGAKICGQRFVDRVERMITWICFSTNPLIQILYCFLAGGGFYIYVKIGFNRFIPGPYVDNYHKTTGTIIMIICYISFIFASWTNPGVIKKTNVKDAIRRFDYDGILFKKGEECRTCKIPKPARSKHCSMCNVCVQKFDHHCIWLNRCVGYYNYRYFLIFIFSHAVICTYGAVIGCLIFYGIIEEQNLFKAQFKNLKTGESISPSLYIVCRWLFDQETPFAFVTILCIVMSFMLTLFFLYHLYMATSGTTTNERSKRSDFSYYFETKVEYLEEWKANFEKFEVKDVDKKKFALDEKWTKQQIDQQIKQCNEKVEGLSKNFYEKDKWVALREIFYPN</sequence>
<proteinExistence type="inferred from homology"/>
<gene>
    <name evidence="12" type="primary">Contig10395.g11084</name>
    <name evidence="12" type="ORF">STYLEM_16733</name>
</gene>
<dbReference type="Proteomes" id="UP000039865">
    <property type="component" value="Unassembled WGS sequence"/>
</dbReference>
<keyword evidence="5 10" id="KW-1133">Transmembrane helix</keyword>
<dbReference type="OrthoDB" id="5977743at2759"/>
<evidence type="ECO:0000313" key="13">
    <source>
        <dbReference type="Proteomes" id="UP000039865"/>
    </source>
</evidence>
<evidence type="ECO:0000256" key="10">
    <source>
        <dbReference type="RuleBase" id="RU079119"/>
    </source>
</evidence>
<evidence type="ECO:0000256" key="7">
    <source>
        <dbReference type="ARBA" id="ARBA00023139"/>
    </source>
</evidence>
<keyword evidence="3 10" id="KW-0808">Transferase</keyword>
<evidence type="ECO:0000256" key="1">
    <source>
        <dbReference type="ARBA" id="ARBA00004127"/>
    </source>
</evidence>
<keyword evidence="8" id="KW-0449">Lipoprotein</keyword>
<feature type="transmembrane region" description="Helical" evidence="10">
    <location>
        <begin position="33"/>
        <end position="59"/>
    </location>
</feature>
<evidence type="ECO:0000256" key="2">
    <source>
        <dbReference type="ARBA" id="ARBA00008574"/>
    </source>
</evidence>
<feature type="transmembrane region" description="Helical" evidence="10">
    <location>
        <begin position="234"/>
        <end position="254"/>
    </location>
</feature>
<dbReference type="AlphaFoldDB" id="A0A078B2C5"/>
<dbReference type="GO" id="GO:0006612">
    <property type="term" value="P:protein targeting to membrane"/>
    <property type="evidence" value="ECO:0007669"/>
    <property type="project" value="TreeGrafter"/>
</dbReference>
<dbReference type="InterPro" id="IPR039859">
    <property type="entry name" value="PFA4/ZDH16/20/ERF2-like"/>
</dbReference>
<evidence type="ECO:0000256" key="3">
    <source>
        <dbReference type="ARBA" id="ARBA00022679"/>
    </source>
</evidence>
<feature type="transmembrane region" description="Helical" evidence="10">
    <location>
        <begin position="170"/>
        <end position="197"/>
    </location>
</feature>
<protein>
    <recommendedName>
        <fullName evidence="10">Palmitoyltransferase</fullName>
        <ecNumber evidence="10">2.3.1.225</ecNumber>
    </recommendedName>
</protein>
<feature type="domain" description="Palmitoyltransferase DHHC" evidence="11">
    <location>
        <begin position="124"/>
        <end position="270"/>
    </location>
</feature>
<dbReference type="GO" id="GO:0005783">
    <property type="term" value="C:endoplasmic reticulum"/>
    <property type="evidence" value="ECO:0007669"/>
    <property type="project" value="TreeGrafter"/>
</dbReference>
<evidence type="ECO:0000256" key="5">
    <source>
        <dbReference type="ARBA" id="ARBA00022989"/>
    </source>
</evidence>
<dbReference type="EMBL" id="CCKQ01015788">
    <property type="protein sequence ID" value="CDW87623.1"/>
    <property type="molecule type" value="Genomic_DNA"/>
</dbReference>
<dbReference type="InParanoid" id="A0A078B2C5"/>
<name>A0A078B2C5_STYLE</name>
<dbReference type="Pfam" id="PF01529">
    <property type="entry name" value="DHHC"/>
    <property type="match status" value="1"/>
</dbReference>
<dbReference type="PROSITE" id="PS50216">
    <property type="entry name" value="DHHC"/>
    <property type="match status" value="1"/>
</dbReference>
<dbReference type="GO" id="GO:0019706">
    <property type="term" value="F:protein-cysteine S-palmitoyltransferase activity"/>
    <property type="evidence" value="ECO:0007669"/>
    <property type="project" value="UniProtKB-EC"/>
</dbReference>
<dbReference type="EC" id="2.3.1.225" evidence="10"/>
<evidence type="ECO:0000313" key="12">
    <source>
        <dbReference type="EMBL" id="CDW87623.1"/>
    </source>
</evidence>
<keyword evidence="7" id="KW-0564">Palmitate</keyword>
<dbReference type="GO" id="GO:0005794">
    <property type="term" value="C:Golgi apparatus"/>
    <property type="evidence" value="ECO:0007669"/>
    <property type="project" value="TreeGrafter"/>
</dbReference>
<evidence type="ECO:0000256" key="8">
    <source>
        <dbReference type="ARBA" id="ARBA00023288"/>
    </source>
</evidence>
<dbReference type="PANTHER" id="PTHR22883">
    <property type="entry name" value="ZINC FINGER DHHC DOMAIN CONTAINING PROTEIN"/>
    <property type="match status" value="1"/>
</dbReference>
<evidence type="ECO:0000256" key="9">
    <source>
        <dbReference type="ARBA" id="ARBA00023315"/>
    </source>
</evidence>
<dbReference type="InterPro" id="IPR001594">
    <property type="entry name" value="Palmitoyltrfase_DHHC"/>
</dbReference>
<keyword evidence="9 10" id="KW-0012">Acyltransferase</keyword>
<evidence type="ECO:0000256" key="6">
    <source>
        <dbReference type="ARBA" id="ARBA00023136"/>
    </source>
</evidence>
<reference evidence="12 13" key="1">
    <citation type="submission" date="2014-06" db="EMBL/GenBank/DDBJ databases">
        <authorList>
            <person name="Swart Estienne"/>
        </authorList>
    </citation>
    <scope>NUCLEOTIDE SEQUENCE [LARGE SCALE GENOMIC DNA]</scope>
    <source>
        <strain evidence="12 13">130c</strain>
    </source>
</reference>
<organism evidence="12 13">
    <name type="scientific">Stylonychia lemnae</name>
    <name type="common">Ciliate</name>
    <dbReference type="NCBI Taxonomy" id="5949"/>
    <lineage>
        <taxon>Eukaryota</taxon>
        <taxon>Sar</taxon>
        <taxon>Alveolata</taxon>
        <taxon>Ciliophora</taxon>
        <taxon>Intramacronucleata</taxon>
        <taxon>Spirotrichea</taxon>
        <taxon>Stichotrichia</taxon>
        <taxon>Sporadotrichida</taxon>
        <taxon>Oxytrichidae</taxon>
        <taxon>Stylonychinae</taxon>
        <taxon>Stylonychia</taxon>
    </lineage>
</organism>
<dbReference type="FunCoup" id="A0A078B2C5">
    <property type="interactions" value="17"/>
</dbReference>
<comment type="similarity">
    <text evidence="2 10">Belongs to the DHHC palmitoyltransferase family.</text>
</comment>
<comment type="subcellular location">
    <subcellularLocation>
        <location evidence="1">Endomembrane system</location>
        <topology evidence="1">Multi-pass membrane protein</topology>
    </subcellularLocation>
</comment>
<keyword evidence="6 10" id="KW-0472">Membrane</keyword>
<evidence type="ECO:0000259" key="11">
    <source>
        <dbReference type="Pfam" id="PF01529"/>
    </source>
</evidence>
<keyword evidence="13" id="KW-1185">Reference proteome</keyword>
<evidence type="ECO:0000256" key="4">
    <source>
        <dbReference type="ARBA" id="ARBA00022692"/>
    </source>
</evidence>
<accession>A0A078B2C5</accession>
<feature type="transmembrane region" description="Helical" evidence="10">
    <location>
        <begin position="79"/>
        <end position="97"/>
    </location>
</feature>
<comment type="domain">
    <text evidence="10">The DHHC domain is required for palmitoyltransferase activity.</text>
</comment>
<dbReference type="OMA" id="FFQACKY"/>
<dbReference type="PANTHER" id="PTHR22883:SF301">
    <property type="entry name" value="PALMITOYLTRANSFERASE ZDHHC12"/>
    <property type="match status" value="1"/>
</dbReference>
<keyword evidence="4 10" id="KW-0812">Transmembrane</keyword>